<dbReference type="SUPFAM" id="SSF52058">
    <property type="entry name" value="L domain-like"/>
    <property type="match status" value="1"/>
</dbReference>
<protein>
    <submittedName>
        <fullName evidence="6">Uncharacterized protein</fullName>
    </submittedName>
</protein>
<feature type="compositionally biased region" description="Basic and acidic residues" evidence="3">
    <location>
        <begin position="475"/>
        <end position="491"/>
    </location>
</feature>
<feature type="transmembrane region" description="Helical" evidence="4">
    <location>
        <begin position="365"/>
        <end position="389"/>
    </location>
</feature>
<keyword evidence="2" id="KW-0677">Repeat</keyword>
<evidence type="ECO:0000256" key="4">
    <source>
        <dbReference type="SAM" id="Phobius"/>
    </source>
</evidence>
<feature type="chain" id="PRO_5043483078" evidence="5">
    <location>
        <begin position="19"/>
        <end position="507"/>
    </location>
</feature>
<comment type="caution">
    <text evidence="6">The sequence shown here is derived from an EMBL/GenBank/DDBJ whole genome shotgun (WGS) entry which is preliminary data.</text>
</comment>
<organism evidence="6 7">
    <name type="scientific">Leptosia nina</name>
    <dbReference type="NCBI Taxonomy" id="320188"/>
    <lineage>
        <taxon>Eukaryota</taxon>
        <taxon>Metazoa</taxon>
        <taxon>Ecdysozoa</taxon>
        <taxon>Arthropoda</taxon>
        <taxon>Hexapoda</taxon>
        <taxon>Insecta</taxon>
        <taxon>Pterygota</taxon>
        <taxon>Neoptera</taxon>
        <taxon>Endopterygota</taxon>
        <taxon>Lepidoptera</taxon>
        <taxon>Glossata</taxon>
        <taxon>Ditrysia</taxon>
        <taxon>Papilionoidea</taxon>
        <taxon>Pieridae</taxon>
        <taxon>Pierinae</taxon>
        <taxon>Leptosia</taxon>
    </lineage>
</organism>
<keyword evidence="5" id="KW-0732">Signal</keyword>
<dbReference type="Pfam" id="PF00560">
    <property type="entry name" value="LRR_1"/>
    <property type="match status" value="1"/>
</dbReference>
<evidence type="ECO:0000313" key="7">
    <source>
        <dbReference type="Proteomes" id="UP001497472"/>
    </source>
</evidence>
<dbReference type="Pfam" id="PF13855">
    <property type="entry name" value="LRR_8"/>
    <property type="match status" value="2"/>
</dbReference>
<dbReference type="AlphaFoldDB" id="A0AAV1J6N8"/>
<dbReference type="GO" id="GO:0005886">
    <property type="term" value="C:plasma membrane"/>
    <property type="evidence" value="ECO:0007669"/>
    <property type="project" value="TreeGrafter"/>
</dbReference>
<dbReference type="Pfam" id="PF12799">
    <property type="entry name" value="LRR_4"/>
    <property type="match status" value="1"/>
</dbReference>
<dbReference type="SMART" id="SM00369">
    <property type="entry name" value="LRR_TYP"/>
    <property type="match status" value="6"/>
</dbReference>
<dbReference type="PANTHER" id="PTHR24369:SF211">
    <property type="entry name" value="LEUCINE-RICH REPEAT-CONTAINING PROTEIN 15-LIKE"/>
    <property type="match status" value="1"/>
</dbReference>
<evidence type="ECO:0000256" key="2">
    <source>
        <dbReference type="ARBA" id="ARBA00022737"/>
    </source>
</evidence>
<keyword evidence="4" id="KW-0472">Membrane</keyword>
<dbReference type="InterPro" id="IPR032675">
    <property type="entry name" value="LRR_dom_sf"/>
</dbReference>
<dbReference type="EMBL" id="CAVLEF010000005">
    <property type="protein sequence ID" value="CAK1544545.1"/>
    <property type="molecule type" value="Genomic_DNA"/>
</dbReference>
<evidence type="ECO:0000313" key="6">
    <source>
        <dbReference type="EMBL" id="CAK1544545.1"/>
    </source>
</evidence>
<gene>
    <name evidence="6" type="ORF">LNINA_LOCUS4280</name>
</gene>
<dbReference type="InterPro" id="IPR050541">
    <property type="entry name" value="LRR_TM_domain-containing"/>
</dbReference>
<evidence type="ECO:0000256" key="5">
    <source>
        <dbReference type="SAM" id="SignalP"/>
    </source>
</evidence>
<evidence type="ECO:0000256" key="1">
    <source>
        <dbReference type="ARBA" id="ARBA00022614"/>
    </source>
</evidence>
<dbReference type="Gene3D" id="3.80.10.10">
    <property type="entry name" value="Ribonuclease Inhibitor"/>
    <property type="match status" value="3"/>
</dbReference>
<dbReference type="PRINTS" id="PR00019">
    <property type="entry name" value="LEURICHRPT"/>
</dbReference>
<proteinExistence type="predicted"/>
<name>A0AAV1J6N8_9NEOP</name>
<reference evidence="6 7" key="1">
    <citation type="submission" date="2023-11" db="EMBL/GenBank/DDBJ databases">
        <authorList>
            <person name="Okamura Y."/>
        </authorList>
    </citation>
    <scope>NUCLEOTIDE SEQUENCE [LARGE SCALE GENOMIC DNA]</scope>
</reference>
<keyword evidence="4" id="KW-1133">Transmembrane helix</keyword>
<keyword evidence="4" id="KW-0812">Transmembrane</keyword>
<dbReference type="InterPro" id="IPR025875">
    <property type="entry name" value="Leu-rich_rpt_4"/>
</dbReference>
<sequence>MDVGLILSVLWLLPQVQSGVLRDVMDYQEELCRTYTLQDLLHLDCSDRGLSDLPDNISSYDAKVVILSNNNFISFPRQLEQFSQIQTLDMSGNRLSTPLPAYIENFQSLAILNLSNNNYDAWRKSESTVHFKRLDLSRNKINRIDEDAFSLTPMLSSLDLSENRLNDLATTMFASAQHMDTLILSRNYFLTVPQFQSQSLRSLHLSNCQIAVLSANAASEMTSLVVLDLSINQIESIPDNFHSKTLQELDMSYNEVSSLSDRTFSSLPHLAVLDLRGNGFKEVWSTSYFASNPFLREVYVKGNRWSCEGFGVNLLLTYEFLTKDPPKVSDKASLICYTPSNVTQLTWQQAYIRTWHADGSTGSEYTFMAVMIGIIIGVLITSLVCRGLMVFNRPDPPRQTAETTVLNGPVTPIQDDQQVRVTLRNTSFREDLPPSYDEALLLPRLNSSFHSLPDFVDEEDTLRRSRRSRSIGDLTETRPRIGDRRLHEPERDKNIKRVQNIRVSKHC</sequence>
<keyword evidence="1" id="KW-0433">Leucine-rich repeat</keyword>
<dbReference type="PROSITE" id="PS51450">
    <property type="entry name" value="LRR"/>
    <property type="match status" value="1"/>
</dbReference>
<dbReference type="PANTHER" id="PTHR24369">
    <property type="entry name" value="ANTIGEN BSP, PUTATIVE-RELATED"/>
    <property type="match status" value="1"/>
</dbReference>
<accession>A0AAV1J6N8</accession>
<feature type="signal peptide" evidence="5">
    <location>
        <begin position="1"/>
        <end position="18"/>
    </location>
</feature>
<dbReference type="InterPro" id="IPR001611">
    <property type="entry name" value="Leu-rich_rpt"/>
</dbReference>
<evidence type="ECO:0000256" key="3">
    <source>
        <dbReference type="SAM" id="MobiDB-lite"/>
    </source>
</evidence>
<dbReference type="InterPro" id="IPR003591">
    <property type="entry name" value="Leu-rich_rpt_typical-subtyp"/>
</dbReference>
<feature type="region of interest" description="Disordered" evidence="3">
    <location>
        <begin position="466"/>
        <end position="491"/>
    </location>
</feature>
<keyword evidence="7" id="KW-1185">Reference proteome</keyword>
<dbReference type="Proteomes" id="UP001497472">
    <property type="component" value="Unassembled WGS sequence"/>
</dbReference>